<dbReference type="Gene3D" id="2.60.40.10">
    <property type="entry name" value="Immunoglobulins"/>
    <property type="match status" value="6"/>
</dbReference>
<keyword evidence="7 12" id="KW-0472">Membrane</keyword>
<evidence type="ECO:0000256" key="2">
    <source>
        <dbReference type="ARBA" id="ARBA00008921"/>
    </source>
</evidence>
<evidence type="ECO:0000256" key="4">
    <source>
        <dbReference type="ARBA" id="ARBA00022729"/>
    </source>
</evidence>
<evidence type="ECO:0000256" key="9">
    <source>
        <dbReference type="ARBA" id="ARBA00023170"/>
    </source>
</evidence>
<keyword evidence="3 12" id="KW-0812">Transmembrane</keyword>
<dbReference type="GeneTree" id="ENSGT00940000155603"/>
<evidence type="ECO:0000256" key="1">
    <source>
        <dbReference type="ARBA" id="ARBA00004479"/>
    </source>
</evidence>
<dbReference type="InterPro" id="IPR013783">
    <property type="entry name" value="Ig-like_fold"/>
</dbReference>
<dbReference type="InterPro" id="IPR052672">
    <property type="entry name" value="Type1_Cytokine_Rcpt_Type2"/>
</dbReference>
<keyword evidence="6 12" id="KW-1133">Transmembrane helix</keyword>
<feature type="region of interest" description="Disordered" evidence="11">
    <location>
        <begin position="690"/>
        <end position="718"/>
    </location>
</feature>
<evidence type="ECO:0000259" key="13">
    <source>
        <dbReference type="PROSITE" id="PS50853"/>
    </source>
</evidence>
<feature type="region of interest" description="Disordered" evidence="11">
    <location>
        <begin position="766"/>
        <end position="798"/>
    </location>
</feature>
<dbReference type="Ensembl" id="ENSSFOT00015010203.2">
    <property type="protein sequence ID" value="ENSSFOP00015010065.1"/>
    <property type="gene ID" value="ENSSFOG00015006549.2"/>
</dbReference>
<dbReference type="PROSITE" id="PS50853">
    <property type="entry name" value="FN3"/>
    <property type="match status" value="2"/>
</dbReference>
<dbReference type="AlphaFoldDB" id="A0A8C9RA08"/>
<dbReference type="PROSITE" id="PS01353">
    <property type="entry name" value="HEMATOPO_REC_L_F2"/>
    <property type="match status" value="1"/>
</dbReference>
<dbReference type="Proteomes" id="UP000694397">
    <property type="component" value="Chromosome 6"/>
</dbReference>
<organism evidence="14 15">
    <name type="scientific">Scleropages formosus</name>
    <name type="common">Asian bonytongue</name>
    <name type="synonym">Osteoglossum formosum</name>
    <dbReference type="NCBI Taxonomy" id="113540"/>
    <lineage>
        <taxon>Eukaryota</taxon>
        <taxon>Metazoa</taxon>
        <taxon>Chordata</taxon>
        <taxon>Craniata</taxon>
        <taxon>Vertebrata</taxon>
        <taxon>Euteleostomi</taxon>
        <taxon>Actinopterygii</taxon>
        <taxon>Neopterygii</taxon>
        <taxon>Teleostei</taxon>
        <taxon>Osteoglossocephala</taxon>
        <taxon>Osteoglossomorpha</taxon>
        <taxon>Osteoglossiformes</taxon>
        <taxon>Osteoglossidae</taxon>
        <taxon>Scleropages</taxon>
    </lineage>
</organism>
<dbReference type="PANTHER" id="PTHR48423">
    <property type="entry name" value="INTERLEUKIN-27 RECEPTOR SUBUNIT ALPHA"/>
    <property type="match status" value="1"/>
</dbReference>
<keyword evidence="9" id="KW-0675">Receptor</keyword>
<feature type="domain" description="Fibronectin type-III" evidence="13">
    <location>
        <begin position="214"/>
        <end position="312"/>
    </location>
</feature>
<dbReference type="GO" id="GO:0004896">
    <property type="term" value="F:cytokine receptor activity"/>
    <property type="evidence" value="ECO:0007669"/>
    <property type="project" value="InterPro"/>
</dbReference>
<feature type="domain" description="Fibronectin type-III" evidence="13">
    <location>
        <begin position="502"/>
        <end position="598"/>
    </location>
</feature>
<reference evidence="14 15" key="1">
    <citation type="submission" date="2019-04" db="EMBL/GenBank/DDBJ databases">
        <authorList>
            <consortium name="Wellcome Sanger Institute Data Sharing"/>
        </authorList>
    </citation>
    <scope>NUCLEOTIDE SEQUENCE [LARGE SCALE GENOMIC DNA]</scope>
</reference>
<feature type="transmembrane region" description="Helical" evidence="12">
    <location>
        <begin position="604"/>
        <end position="625"/>
    </location>
</feature>
<accession>A0A8C9RA08</accession>
<sequence length="798" mass="89148">MSLLNVTVCNNGICFLSKGQHEKCDVFPKDPVIRMGSDIEIMFRGSHHSLCTNVTSYSPSKITWTLNNKKIDEKFYAVINSTIPAVSIRNFILQTGRVMCHMDVDGKDIILGATTIKAFFPPVKPTNISCVTILEESFTCYWNSGHKTQLPTNYTVFREGKIVKDTCTSESSPCIFPSDLWSNQKISVRAENAVGVAHSDIVELNSVETVKLRPPEHVHVTPYLNRLIVKWERPMDTEYFNVTCEVLYRYQRQGTWIELVESIKMGDVNEEGVADIKVEQLCARYNVSVRCRFQEALWGDWSQSTPVFSSLDVNDIKFHFWRKIFTPDEKGQRRVLLMWKGVPSSCTVIDGYRITIMNLKNNSCPMKSCTMLLKTSSSRLNVTLGTEEYKITIAAYKNISTFSEDSITVPAAGEDCPSLKEVNTVANDNQITVNWTAPSRPAVRYVIDWSAGNDYIRWHFSETTQFALKGEPQKLYRIAVTPLYENCTGQETMLLAYSKEGAPGDIPLVEVSDVRESSACISWIPVPQDKCCGFVRNYTVFYAPDKGTAMDVTVNSSVHEVCLDRLQYSTVYTVSVMARSNGGQSLNNSTTFRTSSNGRSFSRVLIGGLGLILFVVIGTLCFFMVNKYVMKVPSPQFSTLVPWPEQLYQKDKNVSKLLIPECSENISHSLVIFPISFDLDIDGISSTSGEDDCAKLPGSLTKQSDSSTELRITTPPPADLLGVHRSPIATAERVNAGEVPHDQGSGDQTSIGPCCKSFVGKKECLSKERSPEKDGERQPFLQSQGNVPQAYVTMDLFD</sequence>
<evidence type="ECO:0000256" key="6">
    <source>
        <dbReference type="ARBA" id="ARBA00022989"/>
    </source>
</evidence>
<feature type="compositionally biased region" description="Basic and acidic residues" evidence="11">
    <location>
        <begin position="766"/>
        <end position="777"/>
    </location>
</feature>
<keyword evidence="4" id="KW-0732">Signal</keyword>
<dbReference type="SMART" id="SM00060">
    <property type="entry name" value="FN3"/>
    <property type="match status" value="4"/>
</dbReference>
<evidence type="ECO:0000256" key="12">
    <source>
        <dbReference type="SAM" id="Phobius"/>
    </source>
</evidence>
<evidence type="ECO:0000256" key="3">
    <source>
        <dbReference type="ARBA" id="ARBA00022692"/>
    </source>
</evidence>
<evidence type="ECO:0000256" key="7">
    <source>
        <dbReference type="ARBA" id="ARBA00023136"/>
    </source>
</evidence>
<keyword evidence="8" id="KW-1015">Disulfide bond</keyword>
<dbReference type="InterPro" id="IPR036116">
    <property type="entry name" value="FN3_sf"/>
</dbReference>
<name>A0A8C9RA08_SCLFO</name>
<dbReference type="OrthoDB" id="9828391at2759"/>
<dbReference type="PANTHER" id="PTHR48423:SF1">
    <property type="entry name" value="INTERLEUKIN-27 RECEPTOR SUBUNIT ALPHA"/>
    <property type="match status" value="1"/>
</dbReference>
<evidence type="ECO:0000256" key="8">
    <source>
        <dbReference type="ARBA" id="ARBA00023157"/>
    </source>
</evidence>
<evidence type="ECO:0000313" key="15">
    <source>
        <dbReference type="Proteomes" id="UP000694397"/>
    </source>
</evidence>
<proteinExistence type="inferred from homology"/>
<dbReference type="Pfam" id="PF00041">
    <property type="entry name" value="fn3"/>
    <property type="match status" value="1"/>
</dbReference>
<gene>
    <name evidence="14" type="primary">LOC108929963</name>
</gene>
<keyword evidence="5" id="KW-0677">Repeat</keyword>
<feature type="compositionally biased region" description="Polar residues" evidence="11">
    <location>
        <begin position="700"/>
        <end position="711"/>
    </location>
</feature>
<keyword evidence="15" id="KW-1185">Reference proteome</keyword>
<reference evidence="14" key="3">
    <citation type="submission" date="2025-09" db="UniProtKB">
        <authorList>
            <consortium name="Ensembl"/>
        </authorList>
    </citation>
    <scope>IDENTIFICATION</scope>
</reference>
<comment type="subcellular location">
    <subcellularLocation>
        <location evidence="1">Membrane</location>
        <topology evidence="1">Single-pass type I membrane protein</topology>
    </subcellularLocation>
</comment>
<comment type="similarity">
    <text evidence="2">Belongs to the type I cytokine receptor family. Type 2 subfamily.</text>
</comment>
<evidence type="ECO:0000256" key="11">
    <source>
        <dbReference type="SAM" id="MobiDB-lite"/>
    </source>
</evidence>
<protein>
    <submittedName>
        <fullName evidence="14">Interleukin-6 receptor subunit beta-like</fullName>
    </submittedName>
</protein>
<dbReference type="InterPro" id="IPR003529">
    <property type="entry name" value="Hematopoietin_rcpt_Gp130_CS"/>
</dbReference>
<evidence type="ECO:0000256" key="10">
    <source>
        <dbReference type="ARBA" id="ARBA00023180"/>
    </source>
</evidence>
<dbReference type="InterPro" id="IPR003961">
    <property type="entry name" value="FN3_dom"/>
</dbReference>
<keyword evidence="10" id="KW-0325">Glycoprotein</keyword>
<dbReference type="SUPFAM" id="SSF49265">
    <property type="entry name" value="Fibronectin type III"/>
    <property type="match status" value="3"/>
</dbReference>
<dbReference type="GO" id="GO:0005886">
    <property type="term" value="C:plasma membrane"/>
    <property type="evidence" value="ECO:0007669"/>
    <property type="project" value="UniProtKB-ARBA"/>
</dbReference>
<reference evidence="14" key="2">
    <citation type="submission" date="2025-08" db="UniProtKB">
        <authorList>
            <consortium name="Ensembl"/>
        </authorList>
    </citation>
    <scope>IDENTIFICATION</scope>
</reference>
<evidence type="ECO:0000256" key="5">
    <source>
        <dbReference type="ARBA" id="ARBA00022737"/>
    </source>
</evidence>
<evidence type="ECO:0000313" key="14">
    <source>
        <dbReference type="Ensembl" id="ENSSFOP00015010065.1"/>
    </source>
</evidence>
<dbReference type="CDD" id="cd00063">
    <property type="entry name" value="FN3"/>
    <property type="match status" value="1"/>
</dbReference>